<dbReference type="Proteomes" id="UP001163211">
    <property type="component" value="Unassembled WGS sequence"/>
</dbReference>
<dbReference type="RefSeq" id="WP_267214924.1">
    <property type="nucleotide sequence ID" value="NZ_JAPMLV010000001.1"/>
</dbReference>
<accession>A0ABT3XEB8</accession>
<organism evidence="1 2">
    <name type="scientific">Enterobacter pseudoroggenkampii</name>
    <dbReference type="NCBI Taxonomy" id="2996112"/>
    <lineage>
        <taxon>Bacteria</taxon>
        <taxon>Pseudomonadati</taxon>
        <taxon>Pseudomonadota</taxon>
        <taxon>Gammaproteobacteria</taxon>
        <taxon>Enterobacterales</taxon>
        <taxon>Enterobacteriaceae</taxon>
        <taxon>Enterobacter</taxon>
    </lineage>
</organism>
<sequence length="75" mass="8059">MTQREFFQAGWEAHHSAMLRAGAPVQFGWSKGHFGYHTLINSIGKAVNIQGGALSISVSAFEDAMLAAAPQQEAK</sequence>
<protein>
    <submittedName>
        <fullName evidence="1">Uncharacterized protein</fullName>
    </submittedName>
</protein>
<comment type="caution">
    <text evidence="1">The sequence shown here is derived from an EMBL/GenBank/DDBJ whole genome shotgun (WGS) entry which is preliminary data.</text>
</comment>
<evidence type="ECO:0000313" key="1">
    <source>
        <dbReference type="EMBL" id="MCX8302991.1"/>
    </source>
</evidence>
<name>A0ABT3XEB8_9ENTR</name>
<evidence type="ECO:0000313" key="2">
    <source>
        <dbReference type="Proteomes" id="UP001163211"/>
    </source>
</evidence>
<reference evidence="1" key="1">
    <citation type="submission" date="2022-11" db="EMBL/GenBank/DDBJ databases">
        <title>The draft genomes of two Enterobacter strains.</title>
        <authorList>
            <person name="He Y."/>
            <person name="Wu S."/>
            <person name="Feng Y."/>
            <person name="Zong Z."/>
        </authorList>
    </citation>
    <scope>NUCLEOTIDE SEQUENCE</scope>
    <source>
        <strain evidence="1">155092</strain>
    </source>
</reference>
<keyword evidence="2" id="KW-1185">Reference proteome</keyword>
<gene>
    <name evidence="1" type="ORF">OTG14_08420</name>
</gene>
<dbReference type="EMBL" id="JAPMLV010000001">
    <property type="protein sequence ID" value="MCX8302991.1"/>
    <property type="molecule type" value="Genomic_DNA"/>
</dbReference>
<proteinExistence type="predicted"/>